<dbReference type="Proteomes" id="UP000002383">
    <property type="component" value="Chromosome"/>
</dbReference>
<evidence type="ECO:0000313" key="2">
    <source>
        <dbReference type="EMBL" id="ACL72671.1"/>
    </source>
</evidence>
<dbReference type="RefSeq" id="WP_012638154.1">
    <property type="nucleotide sequence ID" value="NC_011901.1"/>
</dbReference>
<accession>B8GRW7</accession>
<evidence type="ECO:0000313" key="3">
    <source>
        <dbReference type="Proteomes" id="UP000002383"/>
    </source>
</evidence>
<sequence precursor="true">MPRLLLTTGLLLGLVLLGLGGCAYMGVRTEPPRVHLVGMQLQQAELFEQRYLLRLRIQNPNDFPLNIRGLDFQVQVNGERFADGVSSQTLQIPGFGEGLAEVTVSSSLWSLTRQLRDMGEGGLEQMEYRIFGRIALTGHALPVSFESTGDLGLFNPAR</sequence>
<dbReference type="EMBL" id="CP001339">
    <property type="protein sequence ID" value="ACL72671.1"/>
    <property type="molecule type" value="Genomic_DNA"/>
</dbReference>
<keyword evidence="3" id="KW-1185">Reference proteome</keyword>
<dbReference type="Pfam" id="PF03168">
    <property type="entry name" value="LEA_2"/>
    <property type="match status" value="1"/>
</dbReference>
<dbReference type="KEGG" id="tgr:Tgr7_1587"/>
<dbReference type="OrthoDB" id="6196336at2"/>
<proteinExistence type="predicted"/>
<evidence type="ECO:0000259" key="1">
    <source>
        <dbReference type="SMART" id="SM00769"/>
    </source>
</evidence>
<protein>
    <submittedName>
        <fullName evidence="2">Water Stress and Hypersensitive response domain protein</fullName>
    </submittedName>
</protein>
<dbReference type="AlphaFoldDB" id="B8GRW7"/>
<gene>
    <name evidence="2" type="ordered locus">Tgr7_1587</name>
</gene>
<dbReference type="InterPro" id="IPR013990">
    <property type="entry name" value="WHy-dom"/>
</dbReference>
<reference evidence="2 3" key="1">
    <citation type="journal article" date="2011" name="Stand. Genomic Sci.">
        <title>Complete genome sequence of 'Thioalkalivibrio sulfidophilus' HL-EbGr7.</title>
        <authorList>
            <person name="Muyzer G."/>
            <person name="Sorokin D.Y."/>
            <person name="Mavromatis K."/>
            <person name="Lapidus A."/>
            <person name="Clum A."/>
            <person name="Ivanova N."/>
            <person name="Pati A."/>
            <person name="d'Haeseleer P."/>
            <person name="Woyke T."/>
            <person name="Kyrpides N.C."/>
        </authorList>
    </citation>
    <scope>NUCLEOTIDE SEQUENCE [LARGE SCALE GENOMIC DNA]</scope>
    <source>
        <strain evidence="2 3">HL-EbGR7</strain>
    </source>
</reference>
<dbReference type="SMART" id="SM00769">
    <property type="entry name" value="WHy"/>
    <property type="match status" value="1"/>
</dbReference>
<dbReference type="PROSITE" id="PS51257">
    <property type="entry name" value="PROKAR_LIPOPROTEIN"/>
    <property type="match status" value="1"/>
</dbReference>
<organism evidence="2 3">
    <name type="scientific">Thioalkalivibrio sulfidiphilus (strain HL-EbGR7)</name>
    <dbReference type="NCBI Taxonomy" id="396588"/>
    <lineage>
        <taxon>Bacteria</taxon>
        <taxon>Pseudomonadati</taxon>
        <taxon>Pseudomonadota</taxon>
        <taxon>Gammaproteobacteria</taxon>
        <taxon>Chromatiales</taxon>
        <taxon>Ectothiorhodospiraceae</taxon>
        <taxon>Thioalkalivibrio</taxon>
    </lineage>
</organism>
<dbReference type="HOGENOM" id="CLU_120005_1_1_6"/>
<dbReference type="Gene3D" id="2.60.40.1820">
    <property type="match status" value="1"/>
</dbReference>
<feature type="domain" description="Water stress and hypersensitive response" evidence="1">
    <location>
        <begin position="34"/>
        <end position="154"/>
    </location>
</feature>
<dbReference type="eggNOG" id="COG5608">
    <property type="taxonomic scope" value="Bacteria"/>
</dbReference>
<dbReference type="InterPro" id="IPR004864">
    <property type="entry name" value="LEA_2"/>
</dbReference>
<dbReference type="GO" id="GO:0009269">
    <property type="term" value="P:response to desiccation"/>
    <property type="evidence" value="ECO:0007669"/>
    <property type="project" value="InterPro"/>
</dbReference>
<dbReference type="SUPFAM" id="SSF117070">
    <property type="entry name" value="LEA14-like"/>
    <property type="match status" value="1"/>
</dbReference>
<name>B8GRW7_THISH</name>